<dbReference type="Gene3D" id="3.40.50.300">
    <property type="entry name" value="P-loop containing nucleotide triphosphate hydrolases"/>
    <property type="match status" value="1"/>
</dbReference>
<sequence length="1221" mass="140401">MMGNVCKYPVIRIYIVFPSYLQGSLYFFFSPNQIQSACKLSILISGMATHWATETKEKVNHAKLCRLLYDGGGTAVRSVVDHHCPPATLAATLKAKKPQLQKLRKPKGKVLNIEQWDKLYPSSGTSPSTKDIDITLLFVLIRNICGLTKPATGWDALPPPVDTSTEANLARIKYYRNTVIGHSGNAEVDDIQYEAYWKDISSALVSLGLDQVEIDGFKSRPLGVEDYNRLLKNWQLDETDTKDQLSDIKYSIASGFTNMGEQIRQIQKSATPSETDKLFHQEFRSHISSKCSLYHPNTRAWILEKVKAQVESDFKEVLVIQAGPGMGKSVLAARICQTYRGCQDNLDGFEDFEDSQENQTILGACHFFQHNDPSRNNPRLMLQSVAWQLCRYLPDYKVAVEKVLQSDHMRKRDISVLNCTELFTLLFEEPFSHLGNELTGKLVVVIDALDECCNSLKKEFFQVIRDRLYYLPSWIRFVMTTRPPPSISSHVPGNTTEIDPKASQNTEDLKSFFADKLKELPRLSFDQQQLSHLEQLVDLTDGFFLVASFVIDFLNKTGVHSLTEALERFPKGRGITSVYEDYFSRLRDEITPHLKSEEGFYNMLDAVVKAKSPIEKNIFYDILGLPLKESRIPDNKRKEAVNLLHQLFPVENDHVLPFHKTVIDWLTTGDHDFVAKGDGNEVLANVCYDALMNIKREILKNQNPPTQLTDKEMFAFDFGFDYMEESQSFNETKTLAITADPYVLCTEAICDKNNSDANEFYLANGFYKKAFAERLPAELRPIYYQIQIFLNRNYHPHLHECMCVQKVTFLQCLEFTFRALNLLKIETEDSVFHYLKENCLPYHEKETILQLKLASPMVVTEVLPSDDGFFLGQHWDGQTLVKKYHHDGTFINEVQLDEIYNLTLSPDYKSIVAWYRINSISDNIDIRNVDALGKVTSYKLPNFIKSLHVFGSQPWYIVARCFDNMIYIVEGDTGRLVGDPCAVQQNENVLCVSNVGHILLTKTSIAMFSDILDRAFTDEEKRLCFQMLLTHQNVALKRRDTVSCELFLCNYKELNKRIPIYFRHLRCRCSRIVGREPISRLTYSGHVLFSEDGHLLAFYYARCITIVRTSDGSLYTSVCLCYHGHLFDYDVHILYLSETGIIINGKENIFSFSFTGESRPRDVAFEHVYFFPENPERICFFVSRSSKKPKELWYIKNIQYNQGEATSYYALSFQKYMFFDQ</sequence>
<dbReference type="RefSeq" id="XP_020905451.2">
    <property type="nucleotide sequence ID" value="XM_021049792.2"/>
</dbReference>
<dbReference type="PANTHER" id="PTHR10039">
    <property type="entry name" value="AMELOGENIN"/>
    <property type="match status" value="1"/>
</dbReference>
<proteinExistence type="predicted"/>
<organism evidence="4 5">
    <name type="scientific">Exaiptasia diaphana</name>
    <name type="common">Tropical sea anemone</name>
    <name type="synonym">Aiptasia pulchella</name>
    <dbReference type="NCBI Taxonomy" id="2652724"/>
    <lineage>
        <taxon>Eukaryota</taxon>
        <taxon>Metazoa</taxon>
        <taxon>Cnidaria</taxon>
        <taxon>Anthozoa</taxon>
        <taxon>Hexacorallia</taxon>
        <taxon>Actiniaria</taxon>
        <taxon>Aiptasiidae</taxon>
        <taxon>Exaiptasia</taxon>
    </lineage>
</organism>
<keyword evidence="1" id="KW-0677">Repeat</keyword>
<dbReference type="Pfam" id="PF24883">
    <property type="entry name" value="NPHP3_N"/>
    <property type="match status" value="1"/>
</dbReference>
<dbReference type="PANTHER" id="PTHR10039:SF17">
    <property type="entry name" value="FUNGAL STAND N-TERMINAL GOODBYE DOMAIN-CONTAINING PROTEIN-RELATED"/>
    <property type="match status" value="1"/>
</dbReference>
<dbReference type="OrthoDB" id="5978325at2759"/>
<evidence type="ECO:0008006" key="6">
    <source>
        <dbReference type="Google" id="ProtNLM"/>
    </source>
</evidence>
<dbReference type="Proteomes" id="UP000887567">
    <property type="component" value="Unplaced"/>
</dbReference>
<name>A0A913XJN2_EXADI</name>
<dbReference type="EnsemblMetazoa" id="XM_021049792.2">
    <property type="protein sequence ID" value="XP_020905451.2"/>
    <property type="gene ID" value="LOC110243667"/>
</dbReference>
<evidence type="ECO:0000313" key="5">
    <source>
        <dbReference type="Proteomes" id="UP000887567"/>
    </source>
</evidence>
<evidence type="ECO:0000313" key="4">
    <source>
        <dbReference type="EnsemblMetazoa" id="XP_020905451.2"/>
    </source>
</evidence>
<dbReference type="KEGG" id="epa:110243667"/>
<dbReference type="InterPro" id="IPR041249">
    <property type="entry name" value="HEPN_DZIP3"/>
</dbReference>
<dbReference type="AlphaFoldDB" id="A0A913XJN2"/>
<dbReference type="SUPFAM" id="SSF82171">
    <property type="entry name" value="DPP6 N-terminal domain-like"/>
    <property type="match status" value="1"/>
</dbReference>
<dbReference type="InterPro" id="IPR056884">
    <property type="entry name" value="NPHP3-like_N"/>
</dbReference>
<dbReference type="InterPro" id="IPR027417">
    <property type="entry name" value="P-loop_NTPase"/>
</dbReference>
<feature type="domain" description="Nephrocystin 3-like N-terminal" evidence="3">
    <location>
        <begin position="298"/>
        <end position="482"/>
    </location>
</feature>
<dbReference type="GeneID" id="110243667"/>
<feature type="domain" description="DZIP3-like HEPN" evidence="2">
    <location>
        <begin position="86"/>
        <end position="222"/>
    </location>
</feature>
<protein>
    <recommendedName>
        <fullName evidence="6">E3 ubiquitin-protein ligase DZIP3</fullName>
    </recommendedName>
</protein>
<evidence type="ECO:0000256" key="1">
    <source>
        <dbReference type="ARBA" id="ARBA00022737"/>
    </source>
</evidence>
<dbReference type="Pfam" id="PF18738">
    <property type="entry name" value="HEPN_DZIP3"/>
    <property type="match status" value="1"/>
</dbReference>
<dbReference type="SUPFAM" id="SSF52540">
    <property type="entry name" value="P-loop containing nucleoside triphosphate hydrolases"/>
    <property type="match status" value="1"/>
</dbReference>
<evidence type="ECO:0000259" key="2">
    <source>
        <dbReference type="Pfam" id="PF18738"/>
    </source>
</evidence>
<reference evidence="4" key="1">
    <citation type="submission" date="2022-11" db="UniProtKB">
        <authorList>
            <consortium name="EnsemblMetazoa"/>
        </authorList>
    </citation>
    <scope>IDENTIFICATION</scope>
</reference>
<evidence type="ECO:0000259" key="3">
    <source>
        <dbReference type="Pfam" id="PF24883"/>
    </source>
</evidence>
<keyword evidence="5" id="KW-1185">Reference proteome</keyword>
<accession>A0A913XJN2</accession>